<reference evidence="1" key="2">
    <citation type="submission" date="2018-05" db="EMBL/GenBank/DDBJ databases">
        <title>OmerRS3 (Oryza meridionalis Reference Sequence Version 3).</title>
        <authorList>
            <person name="Zhang J."/>
            <person name="Kudrna D."/>
            <person name="Lee S."/>
            <person name="Talag J."/>
            <person name="Welchert J."/>
            <person name="Wing R.A."/>
        </authorList>
    </citation>
    <scope>NUCLEOTIDE SEQUENCE [LARGE SCALE GENOMIC DNA]</scope>
    <source>
        <strain evidence="1">cv. OR44</strain>
    </source>
</reference>
<keyword evidence="2" id="KW-1185">Reference proteome</keyword>
<protein>
    <submittedName>
        <fullName evidence="1">Uncharacterized protein</fullName>
    </submittedName>
</protein>
<proteinExistence type="predicted"/>
<accession>A0A0E0E0A0</accession>
<dbReference type="HOGENOM" id="CLU_1512907_0_0_1"/>
<name>A0A0E0E0A0_9ORYZ</name>
<dbReference type="AlphaFoldDB" id="A0A0E0E0A0"/>
<dbReference type="EnsemblPlants" id="OMERI06G11890.1">
    <property type="protein sequence ID" value="OMERI06G11890.1"/>
    <property type="gene ID" value="OMERI06G11890"/>
</dbReference>
<reference evidence="1" key="1">
    <citation type="submission" date="2015-04" db="UniProtKB">
        <authorList>
            <consortium name="EnsemblPlants"/>
        </authorList>
    </citation>
    <scope>IDENTIFICATION</scope>
</reference>
<evidence type="ECO:0000313" key="2">
    <source>
        <dbReference type="Proteomes" id="UP000008021"/>
    </source>
</evidence>
<dbReference type="Proteomes" id="UP000008021">
    <property type="component" value="Chromosome 6"/>
</dbReference>
<organism evidence="1">
    <name type="scientific">Oryza meridionalis</name>
    <dbReference type="NCBI Taxonomy" id="40149"/>
    <lineage>
        <taxon>Eukaryota</taxon>
        <taxon>Viridiplantae</taxon>
        <taxon>Streptophyta</taxon>
        <taxon>Embryophyta</taxon>
        <taxon>Tracheophyta</taxon>
        <taxon>Spermatophyta</taxon>
        <taxon>Magnoliopsida</taxon>
        <taxon>Liliopsida</taxon>
        <taxon>Poales</taxon>
        <taxon>Poaceae</taxon>
        <taxon>BOP clade</taxon>
        <taxon>Oryzoideae</taxon>
        <taxon>Oryzeae</taxon>
        <taxon>Oryzinae</taxon>
        <taxon>Oryza</taxon>
    </lineage>
</organism>
<dbReference type="Gramene" id="OMERI06G11890.1">
    <property type="protein sequence ID" value="OMERI06G11890.1"/>
    <property type="gene ID" value="OMERI06G11890"/>
</dbReference>
<sequence length="178" mass="19279">MCAYAITASSPASSPAGHELASLSVLASSTSPSPTYKRPPSPHELVLPSLPFLHPTTHFVEHHVGVLQLLPGSTTAAELRHSAVPRAIIVTSPSSEAPPVEVTVDMPSGGLSLRFFWKNGTLMRHRCSRPSSEAPPVEVTVDMPSGGLSLRFFWKNGTLMRHRCSRPHQFGRKPFRSP</sequence>
<evidence type="ECO:0000313" key="1">
    <source>
        <dbReference type="EnsemblPlants" id="OMERI06G11890.1"/>
    </source>
</evidence>